<evidence type="ECO:0000256" key="1">
    <source>
        <dbReference type="PROSITE-ProRule" id="PRU00076"/>
    </source>
</evidence>
<gene>
    <name evidence="5" type="ORF">OXD698_LOCUS45705</name>
</gene>
<dbReference type="Proteomes" id="UP000663844">
    <property type="component" value="Unassembled WGS sequence"/>
</dbReference>
<evidence type="ECO:0000313" key="5">
    <source>
        <dbReference type="EMBL" id="CAF4293543.1"/>
    </source>
</evidence>
<dbReference type="InterPro" id="IPR000742">
    <property type="entry name" value="EGF"/>
</dbReference>
<evidence type="ECO:0008006" key="7">
    <source>
        <dbReference type="Google" id="ProtNLM"/>
    </source>
</evidence>
<dbReference type="EMBL" id="CAJOAZ010015467">
    <property type="protein sequence ID" value="CAF4293543.1"/>
    <property type="molecule type" value="Genomic_DNA"/>
</dbReference>
<sequence>MNRFIIIVVVCLVIQGTTADVKSKRQECRDLVGDRSNCQRFVRCFHNLRVLFTCATGTAYVPELKTCVDKDLVKNCNDSTDRIEVTISTNVTQTDEEYPTIEADANALESPAQKGIATKDSAANTPKQFGCASYCQNQGVCSIVAQTVSCRCPTGYSGVQCQVIPAVLQAPPNQCQP</sequence>
<feature type="signal peptide" evidence="2">
    <location>
        <begin position="1"/>
        <end position="19"/>
    </location>
</feature>
<dbReference type="GO" id="GO:0005576">
    <property type="term" value="C:extracellular region"/>
    <property type="evidence" value="ECO:0007669"/>
    <property type="project" value="InterPro"/>
</dbReference>
<comment type="caution">
    <text evidence="5">The sequence shown here is derived from an EMBL/GenBank/DDBJ whole genome shotgun (WGS) entry which is preliminary data.</text>
</comment>
<evidence type="ECO:0000256" key="2">
    <source>
        <dbReference type="SAM" id="SignalP"/>
    </source>
</evidence>
<keyword evidence="1" id="KW-0245">EGF-like domain</keyword>
<accession>A0A820HH40</accession>
<comment type="caution">
    <text evidence="1">Lacks conserved residue(s) required for the propagation of feature annotation.</text>
</comment>
<dbReference type="SUPFAM" id="SSF57196">
    <property type="entry name" value="EGF/Laminin"/>
    <property type="match status" value="1"/>
</dbReference>
<feature type="non-terminal residue" evidence="5">
    <location>
        <position position="1"/>
    </location>
</feature>
<dbReference type="Gene3D" id="2.170.140.10">
    <property type="entry name" value="Chitin binding domain"/>
    <property type="match status" value="1"/>
</dbReference>
<dbReference type="SUPFAM" id="SSF57625">
    <property type="entry name" value="Invertebrate chitin-binding proteins"/>
    <property type="match status" value="1"/>
</dbReference>
<dbReference type="Pfam" id="PF01607">
    <property type="entry name" value="CBM_14"/>
    <property type="match status" value="1"/>
</dbReference>
<dbReference type="GO" id="GO:0008061">
    <property type="term" value="F:chitin binding"/>
    <property type="evidence" value="ECO:0007669"/>
    <property type="project" value="InterPro"/>
</dbReference>
<organism evidence="5 6">
    <name type="scientific">Adineta steineri</name>
    <dbReference type="NCBI Taxonomy" id="433720"/>
    <lineage>
        <taxon>Eukaryota</taxon>
        <taxon>Metazoa</taxon>
        <taxon>Spiralia</taxon>
        <taxon>Gnathifera</taxon>
        <taxon>Rotifera</taxon>
        <taxon>Eurotatoria</taxon>
        <taxon>Bdelloidea</taxon>
        <taxon>Adinetida</taxon>
        <taxon>Adinetidae</taxon>
        <taxon>Adineta</taxon>
    </lineage>
</organism>
<dbReference type="PROSITE" id="PS50940">
    <property type="entry name" value="CHIT_BIND_II"/>
    <property type="match status" value="1"/>
</dbReference>
<feature type="domain" description="EGF-like" evidence="3">
    <location>
        <begin position="127"/>
        <end position="162"/>
    </location>
</feature>
<feature type="disulfide bond" evidence="1">
    <location>
        <begin position="131"/>
        <end position="141"/>
    </location>
</feature>
<feature type="domain" description="Chitin-binding type-2" evidence="4">
    <location>
        <begin position="25"/>
        <end position="78"/>
    </location>
</feature>
<feature type="chain" id="PRO_5032301101" description="EGF-like domain-containing protein" evidence="2">
    <location>
        <begin position="20"/>
        <end position="177"/>
    </location>
</feature>
<proteinExistence type="predicted"/>
<keyword evidence="2" id="KW-0732">Signal</keyword>
<name>A0A820HH40_9BILA</name>
<evidence type="ECO:0000313" key="6">
    <source>
        <dbReference type="Proteomes" id="UP000663844"/>
    </source>
</evidence>
<reference evidence="5" key="1">
    <citation type="submission" date="2021-02" db="EMBL/GenBank/DDBJ databases">
        <authorList>
            <person name="Nowell W R."/>
        </authorList>
    </citation>
    <scope>NUCLEOTIDE SEQUENCE</scope>
</reference>
<protein>
    <recommendedName>
        <fullName evidence="7">EGF-like domain-containing protein</fullName>
    </recommendedName>
</protein>
<dbReference type="InterPro" id="IPR002557">
    <property type="entry name" value="Chitin-bd_dom"/>
</dbReference>
<dbReference type="AlphaFoldDB" id="A0A820HH40"/>
<keyword evidence="1" id="KW-1015">Disulfide bond</keyword>
<dbReference type="SMART" id="SM00494">
    <property type="entry name" value="ChtBD2"/>
    <property type="match status" value="1"/>
</dbReference>
<dbReference type="InterPro" id="IPR036508">
    <property type="entry name" value="Chitin-bd_dom_sf"/>
</dbReference>
<dbReference type="PROSITE" id="PS00022">
    <property type="entry name" value="EGF_1"/>
    <property type="match status" value="1"/>
</dbReference>
<dbReference type="Gene3D" id="2.10.25.10">
    <property type="entry name" value="Laminin"/>
    <property type="match status" value="1"/>
</dbReference>
<feature type="disulfide bond" evidence="1">
    <location>
        <begin position="152"/>
        <end position="161"/>
    </location>
</feature>
<evidence type="ECO:0000259" key="3">
    <source>
        <dbReference type="PROSITE" id="PS50026"/>
    </source>
</evidence>
<dbReference type="PROSITE" id="PS01186">
    <property type="entry name" value="EGF_2"/>
    <property type="match status" value="1"/>
</dbReference>
<evidence type="ECO:0000259" key="4">
    <source>
        <dbReference type="PROSITE" id="PS50940"/>
    </source>
</evidence>
<dbReference type="PROSITE" id="PS50026">
    <property type="entry name" value="EGF_3"/>
    <property type="match status" value="1"/>
</dbReference>